<evidence type="ECO:0000313" key="2">
    <source>
        <dbReference type="Proteomes" id="UP001497516"/>
    </source>
</evidence>
<gene>
    <name evidence="1" type="ORF">LTRI10_LOCUS21447</name>
</gene>
<organism evidence="1 2">
    <name type="scientific">Linum trigynum</name>
    <dbReference type="NCBI Taxonomy" id="586398"/>
    <lineage>
        <taxon>Eukaryota</taxon>
        <taxon>Viridiplantae</taxon>
        <taxon>Streptophyta</taxon>
        <taxon>Embryophyta</taxon>
        <taxon>Tracheophyta</taxon>
        <taxon>Spermatophyta</taxon>
        <taxon>Magnoliopsida</taxon>
        <taxon>eudicotyledons</taxon>
        <taxon>Gunneridae</taxon>
        <taxon>Pentapetalae</taxon>
        <taxon>rosids</taxon>
        <taxon>fabids</taxon>
        <taxon>Malpighiales</taxon>
        <taxon>Linaceae</taxon>
        <taxon>Linum</taxon>
    </lineage>
</organism>
<keyword evidence="2" id="KW-1185">Reference proteome</keyword>
<dbReference type="Proteomes" id="UP001497516">
    <property type="component" value="Chromosome 4"/>
</dbReference>
<accession>A0AAV2E238</accession>
<proteinExistence type="predicted"/>
<dbReference type="AlphaFoldDB" id="A0AAV2E238"/>
<sequence>MAATSLTAPKLTFSPTLQSLYRNFTIPIPLSSSSPSFLSLRKTLPSHHSRSFSLFQQPRCQFTARADSDNGTESPRQYDFDLFTIAPGAAVCVPRASPPISAPLLPSASFPLPPYPLTLLGASAARK</sequence>
<reference evidence="1 2" key="1">
    <citation type="submission" date="2024-04" db="EMBL/GenBank/DDBJ databases">
        <authorList>
            <person name="Fracassetti M."/>
        </authorList>
    </citation>
    <scope>NUCLEOTIDE SEQUENCE [LARGE SCALE GENOMIC DNA]</scope>
</reference>
<dbReference type="EMBL" id="OZ034817">
    <property type="protein sequence ID" value="CAL1379961.1"/>
    <property type="molecule type" value="Genomic_DNA"/>
</dbReference>
<name>A0AAV2E238_9ROSI</name>
<protein>
    <submittedName>
        <fullName evidence="1">Uncharacterized protein</fullName>
    </submittedName>
</protein>
<evidence type="ECO:0000313" key="1">
    <source>
        <dbReference type="EMBL" id="CAL1379961.1"/>
    </source>
</evidence>